<evidence type="ECO:0000313" key="1">
    <source>
        <dbReference type="EMBL" id="GBN65220.1"/>
    </source>
</evidence>
<reference evidence="1 2" key="1">
    <citation type="journal article" date="2019" name="Sci. Rep.">
        <title>Orb-weaving spider Araneus ventricosus genome elucidates the spidroin gene catalogue.</title>
        <authorList>
            <person name="Kono N."/>
            <person name="Nakamura H."/>
            <person name="Ohtoshi R."/>
            <person name="Moran D.A.P."/>
            <person name="Shinohara A."/>
            <person name="Yoshida Y."/>
            <person name="Fujiwara M."/>
            <person name="Mori M."/>
            <person name="Tomita M."/>
            <person name="Arakawa K."/>
        </authorList>
    </citation>
    <scope>NUCLEOTIDE SEQUENCE [LARGE SCALE GENOMIC DNA]</scope>
</reference>
<gene>
    <name evidence="1" type="ORF">AVEN_213058_1</name>
</gene>
<protein>
    <submittedName>
        <fullName evidence="1">Uncharacterized protein</fullName>
    </submittedName>
</protein>
<keyword evidence="2" id="KW-1185">Reference proteome</keyword>
<organism evidence="1 2">
    <name type="scientific">Araneus ventricosus</name>
    <name type="common">Orbweaver spider</name>
    <name type="synonym">Epeira ventricosa</name>
    <dbReference type="NCBI Taxonomy" id="182803"/>
    <lineage>
        <taxon>Eukaryota</taxon>
        <taxon>Metazoa</taxon>
        <taxon>Ecdysozoa</taxon>
        <taxon>Arthropoda</taxon>
        <taxon>Chelicerata</taxon>
        <taxon>Arachnida</taxon>
        <taxon>Araneae</taxon>
        <taxon>Araneomorphae</taxon>
        <taxon>Entelegynae</taxon>
        <taxon>Araneoidea</taxon>
        <taxon>Araneidae</taxon>
        <taxon>Araneus</taxon>
    </lineage>
</organism>
<accession>A0A4Y2QPN8</accession>
<comment type="caution">
    <text evidence="1">The sequence shown here is derived from an EMBL/GenBank/DDBJ whole genome shotgun (WGS) entry which is preliminary data.</text>
</comment>
<dbReference type="AlphaFoldDB" id="A0A4Y2QPN8"/>
<name>A0A4Y2QPN8_ARAVE</name>
<sequence length="99" mass="11496">MKPSRAVWTESFIRLEWFTNRSQRSKFCKFVGENKESNSLWIVFECSSSFPANLLRNSEIKNRKPKRIPNRFERSSCPPLTINGSKGICSFPVARTYSS</sequence>
<proteinExistence type="predicted"/>
<dbReference type="Proteomes" id="UP000499080">
    <property type="component" value="Unassembled WGS sequence"/>
</dbReference>
<evidence type="ECO:0000313" key="2">
    <source>
        <dbReference type="Proteomes" id="UP000499080"/>
    </source>
</evidence>
<dbReference type="EMBL" id="BGPR01014439">
    <property type="protein sequence ID" value="GBN65220.1"/>
    <property type="molecule type" value="Genomic_DNA"/>
</dbReference>